<evidence type="ECO:0000256" key="5">
    <source>
        <dbReference type="ARBA" id="ARBA00023136"/>
    </source>
</evidence>
<evidence type="ECO:0000256" key="2">
    <source>
        <dbReference type="ARBA" id="ARBA00022448"/>
    </source>
</evidence>
<feature type="transmembrane region" description="Helical" evidence="6">
    <location>
        <begin position="21"/>
        <end position="42"/>
    </location>
</feature>
<dbReference type="InterPro" id="IPR011701">
    <property type="entry name" value="MFS"/>
</dbReference>
<gene>
    <name evidence="7" type="primary">ampG</name>
    <name evidence="7" type="ORF">BSEPE_0583</name>
</gene>
<dbReference type="SUPFAM" id="SSF103473">
    <property type="entry name" value="MFS general substrate transporter"/>
    <property type="match status" value="1"/>
</dbReference>
<evidence type="ECO:0000256" key="6">
    <source>
        <dbReference type="SAM" id="Phobius"/>
    </source>
</evidence>
<feature type="transmembrane region" description="Helical" evidence="6">
    <location>
        <begin position="419"/>
        <end position="443"/>
    </location>
</feature>
<dbReference type="GO" id="GO:0022857">
    <property type="term" value="F:transmembrane transporter activity"/>
    <property type="evidence" value="ECO:0007669"/>
    <property type="project" value="InterPro"/>
</dbReference>
<sequence>MLSSYVDGIKMFVHPRVMTMLFLGFSAGIPILLIFSTLGLWLNEAGVAKSAVTYFSWAALGYSFKFVWAPLVDRLPLPILTKTLGRRRAWMLVSQLSIIGAILLMSSVDPKMGGNSLEMMAYGAVLLGFSSATQDIVIDAYRIESADKEMQSMLSATYIAGYRIGMLVAGAGGLLIASYLGSTKMLYSYEAWSGAYKVMAVVMLIGVATTLIIGESKSKRIETEYTTQDYVRFFLLFLFVVATFILTFITTADLVKTAKHTLNEFFNNKPLAGFIMGVLRLGVALVGAYVSARILITLNVVNQSMVSDTYIDPIKDFFNRYGMSTALLLLAVIGLYRVSDIVMGVIANIFYQDMGFSKVEIATIAKTFGLFMTIAGGFIGGVVALRIGVFKVLFLGALLSSITNLLFIVLANIGHNIAWLYVTISMDNLSAGLAGAAFIAFLSSLTNVKFTAVQYAIFSSLMTLLPKIFGGYSGTLVEQFGYSEFFIITTLIGVPVLWLVYKVKPYIN</sequence>
<dbReference type="InterPro" id="IPR004752">
    <property type="entry name" value="AmpG_permease/AT-1"/>
</dbReference>
<comment type="subcellular location">
    <subcellularLocation>
        <location evidence="1">Membrane</location>
        <topology evidence="1">Multi-pass membrane protein</topology>
    </subcellularLocation>
</comment>
<dbReference type="KEGG" id="ebh:BSEPE_0583"/>
<feature type="transmembrane region" description="Helical" evidence="6">
    <location>
        <begin position="480"/>
        <end position="501"/>
    </location>
</feature>
<dbReference type="Proteomes" id="UP000067399">
    <property type="component" value="Chromosome"/>
</dbReference>
<dbReference type="NCBIfam" id="TIGR00901">
    <property type="entry name" value="2A0125"/>
    <property type="match status" value="1"/>
</dbReference>
<reference evidence="7 8" key="2">
    <citation type="journal article" date="2016" name="ISME J.">
        <title>Heterogeneous composition of key metabolic gene clusters in a vent mussel symbiont population.</title>
        <authorList>
            <person name="Ikuta T."/>
            <person name="Takaki Y."/>
            <person name="Nagai Y."/>
            <person name="Shimamura S."/>
            <person name="Tsuda M."/>
            <person name="Kawagucci S."/>
            <person name="Aoki Y."/>
            <person name="Inoue K."/>
            <person name="Teruya M."/>
            <person name="Satou K."/>
            <person name="Teruya K."/>
            <person name="Shimoji M."/>
            <person name="Tamotsu H."/>
            <person name="Hirano T."/>
            <person name="Maruyama T."/>
            <person name="Yoshida T."/>
        </authorList>
    </citation>
    <scope>NUCLEOTIDE SEQUENCE [LARGE SCALE GENOMIC DNA]</scope>
    <source>
        <strain evidence="7 8">Myojin Knoll</strain>
    </source>
</reference>
<dbReference type="PANTHER" id="PTHR12778">
    <property type="entry name" value="SOLUTE CARRIER FAMILY 33 ACETYL-COA TRANSPORTER -RELATED"/>
    <property type="match status" value="1"/>
</dbReference>
<feature type="transmembrane region" description="Helical" evidence="6">
    <location>
        <begin position="271"/>
        <end position="296"/>
    </location>
</feature>
<dbReference type="AlphaFoldDB" id="A0A0P0URE2"/>
<dbReference type="STRING" id="1303921.BSEPE_0583"/>
<evidence type="ECO:0000256" key="1">
    <source>
        <dbReference type="ARBA" id="ARBA00004141"/>
    </source>
</evidence>
<keyword evidence="2" id="KW-0813">Transport</keyword>
<feature type="transmembrane region" description="Helical" evidence="6">
    <location>
        <begin position="194"/>
        <end position="213"/>
    </location>
</feature>
<keyword evidence="3 6" id="KW-0812">Transmembrane</keyword>
<evidence type="ECO:0000256" key="3">
    <source>
        <dbReference type="ARBA" id="ARBA00022692"/>
    </source>
</evidence>
<feature type="transmembrane region" description="Helical" evidence="6">
    <location>
        <begin position="392"/>
        <end position="413"/>
    </location>
</feature>
<keyword evidence="4 6" id="KW-1133">Transmembrane helix</keyword>
<feature type="transmembrane region" description="Helical" evidence="6">
    <location>
        <begin position="120"/>
        <end position="141"/>
    </location>
</feature>
<feature type="transmembrane region" description="Helical" evidence="6">
    <location>
        <begin position="455"/>
        <end position="474"/>
    </location>
</feature>
<protein>
    <submittedName>
        <fullName evidence="7">MFS transporter, PAT family, beta-lactamase induction signal transducer AmpG</fullName>
    </submittedName>
</protein>
<accession>A0A0P0URE2</accession>
<feature type="transmembrane region" description="Helical" evidence="6">
    <location>
        <begin position="89"/>
        <end position="108"/>
    </location>
</feature>
<organism evidence="7 8">
    <name type="scientific">endosymbiont of Bathymodiolus septemdierum str. Myojin knoll</name>
    <dbReference type="NCBI Taxonomy" id="1303921"/>
    <lineage>
        <taxon>Bacteria</taxon>
        <taxon>Pseudomonadati</taxon>
        <taxon>Pseudomonadota</taxon>
        <taxon>Gammaproteobacteria</taxon>
        <taxon>sulfur-oxidizing symbionts</taxon>
    </lineage>
</organism>
<reference evidence="7 8" key="1">
    <citation type="journal article" date="2000" name="Mar. Ecol. Prog. Ser.">
        <title>Phylogenetic characterization of endosymbionts in three hydrothermal vent mussels: influence on host distributions.</title>
        <authorList>
            <person name="Fujiwara Y."/>
            <person name="Takai K."/>
            <person name="Uematsu K."/>
            <person name="Tsuchida S."/>
            <person name="Hunt J.C."/>
            <person name="Hashimoto J."/>
        </authorList>
    </citation>
    <scope>NUCLEOTIDE SEQUENCE [LARGE SCALE GENOMIC DNA]</scope>
    <source>
        <strain evidence="7 8">Myojin Knoll</strain>
    </source>
</reference>
<evidence type="ECO:0000256" key="4">
    <source>
        <dbReference type="ARBA" id="ARBA00022989"/>
    </source>
</evidence>
<feature type="transmembrane region" description="Helical" evidence="6">
    <location>
        <begin position="162"/>
        <end position="182"/>
    </location>
</feature>
<feature type="transmembrane region" description="Helical" evidence="6">
    <location>
        <begin position="54"/>
        <end position="77"/>
    </location>
</feature>
<dbReference type="Pfam" id="PF07690">
    <property type="entry name" value="MFS_1"/>
    <property type="match status" value="1"/>
</dbReference>
<feature type="transmembrane region" description="Helical" evidence="6">
    <location>
        <begin position="233"/>
        <end position="251"/>
    </location>
</feature>
<dbReference type="RefSeq" id="WP_066043901.1">
    <property type="nucleotide sequence ID" value="NZ_AP013042.1"/>
</dbReference>
<dbReference type="InterPro" id="IPR036259">
    <property type="entry name" value="MFS_trans_sf"/>
</dbReference>
<feature type="transmembrane region" description="Helical" evidence="6">
    <location>
        <begin position="327"/>
        <end position="351"/>
    </location>
</feature>
<dbReference type="EMBL" id="AP013042">
    <property type="protein sequence ID" value="BAS67590.1"/>
    <property type="molecule type" value="Genomic_DNA"/>
</dbReference>
<evidence type="ECO:0000313" key="7">
    <source>
        <dbReference type="EMBL" id="BAS67590.1"/>
    </source>
</evidence>
<dbReference type="GO" id="GO:0016020">
    <property type="term" value="C:membrane"/>
    <property type="evidence" value="ECO:0007669"/>
    <property type="project" value="UniProtKB-SubCell"/>
</dbReference>
<proteinExistence type="predicted"/>
<evidence type="ECO:0000313" key="8">
    <source>
        <dbReference type="Proteomes" id="UP000067399"/>
    </source>
</evidence>
<name>A0A0P0URE2_9GAMM</name>
<dbReference type="PANTHER" id="PTHR12778:SF10">
    <property type="entry name" value="MAJOR FACILITATOR SUPERFAMILY DOMAIN-CONTAINING PROTEIN 3"/>
    <property type="match status" value="1"/>
</dbReference>
<keyword evidence="5 6" id="KW-0472">Membrane</keyword>
<dbReference type="Gene3D" id="1.20.1250.20">
    <property type="entry name" value="MFS general substrate transporter like domains"/>
    <property type="match status" value="2"/>
</dbReference>
<feature type="transmembrane region" description="Helical" evidence="6">
    <location>
        <begin position="363"/>
        <end position="385"/>
    </location>
</feature>
<keyword evidence="8" id="KW-1185">Reference proteome</keyword>